<feature type="compositionally biased region" description="Low complexity" evidence="1">
    <location>
        <begin position="277"/>
        <end position="291"/>
    </location>
</feature>
<feature type="compositionally biased region" description="Basic residues" evidence="1">
    <location>
        <begin position="8"/>
        <end position="21"/>
    </location>
</feature>
<feature type="compositionally biased region" description="Basic and acidic residues" evidence="1">
    <location>
        <begin position="309"/>
        <end position="322"/>
    </location>
</feature>
<dbReference type="PANTHER" id="PTHR38932:SF1">
    <property type="entry name" value="DUF4005 DOMAIN-CONTAINING PROTEIN"/>
    <property type="match status" value="1"/>
</dbReference>
<proteinExistence type="predicted"/>
<feature type="region of interest" description="Disordered" evidence="1">
    <location>
        <begin position="1"/>
        <end position="21"/>
    </location>
</feature>
<dbReference type="OrthoDB" id="1867172at2759"/>
<keyword evidence="3" id="KW-1185">Reference proteome</keyword>
<evidence type="ECO:0000313" key="2">
    <source>
        <dbReference type="EMBL" id="GFP83416.1"/>
    </source>
</evidence>
<feature type="region of interest" description="Disordered" evidence="1">
    <location>
        <begin position="277"/>
        <end position="430"/>
    </location>
</feature>
<dbReference type="AlphaFoldDB" id="A0A830B8T0"/>
<name>A0A830B8T0_9LAMI</name>
<dbReference type="PANTHER" id="PTHR38932">
    <property type="entry name" value="BNAC03G64660D PROTEIN"/>
    <property type="match status" value="1"/>
</dbReference>
<gene>
    <name evidence="2" type="ORF">PHJA_000485000</name>
</gene>
<feature type="compositionally biased region" description="Basic and acidic residues" evidence="1">
    <location>
        <begin position="391"/>
        <end position="404"/>
    </location>
</feature>
<reference evidence="2" key="1">
    <citation type="submission" date="2020-07" db="EMBL/GenBank/DDBJ databases">
        <title>Ethylene signaling mediates host invasion by parasitic plants.</title>
        <authorList>
            <person name="Yoshida S."/>
        </authorList>
    </citation>
    <scope>NUCLEOTIDE SEQUENCE</scope>
    <source>
        <strain evidence="2">Okayama</strain>
    </source>
</reference>
<evidence type="ECO:0000313" key="3">
    <source>
        <dbReference type="Proteomes" id="UP000653305"/>
    </source>
</evidence>
<protein>
    <submittedName>
        <fullName evidence="2">Uncharacterized protein</fullName>
    </submittedName>
</protein>
<organism evidence="2 3">
    <name type="scientific">Phtheirospermum japonicum</name>
    <dbReference type="NCBI Taxonomy" id="374723"/>
    <lineage>
        <taxon>Eukaryota</taxon>
        <taxon>Viridiplantae</taxon>
        <taxon>Streptophyta</taxon>
        <taxon>Embryophyta</taxon>
        <taxon>Tracheophyta</taxon>
        <taxon>Spermatophyta</taxon>
        <taxon>Magnoliopsida</taxon>
        <taxon>eudicotyledons</taxon>
        <taxon>Gunneridae</taxon>
        <taxon>Pentapetalae</taxon>
        <taxon>asterids</taxon>
        <taxon>lamiids</taxon>
        <taxon>Lamiales</taxon>
        <taxon>Orobanchaceae</taxon>
        <taxon>Orobanchaceae incertae sedis</taxon>
        <taxon>Phtheirospermum</taxon>
    </lineage>
</organism>
<accession>A0A830B8T0</accession>
<feature type="region of interest" description="Disordered" evidence="1">
    <location>
        <begin position="113"/>
        <end position="141"/>
    </location>
</feature>
<feature type="compositionally biased region" description="Polar residues" evidence="1">
    <location>
        <begin position="378"/>
        <end position="389"/>
    </location>
</feature>
<dbReference type="EMBL" id="BMAC01000063">
    <property type="protein sequence ID" value="GFP83416.1"/>
    <property type="molecule type" value="Genomic_DNA"/>
</dbReference>
<sequence length="430" mass="48290">MQLNQNRNHLRHPRSQIQNHRHYRHPLREPCRRIQLAQCRAVFSSLNSRRTKMLNQISRLAILSLLPLPPALLFQAPSPLRPQPHSQTTRSPFSTTVQWPERLNQSPVILNLNRRGNHHSTPSRCRKIEAPSTKRQVASPPLHSQSFFHRGLLAAAATRRIEHTAQQFLVVGPPLMSRRRRKGVCVSAAAMGVAVFQLSICCCRLSRSQRHRAATLGEDAIKPPATARRRWGVECLPLPPMYPKVKVRVQREEDDIYAYEKSSLESLKAFDWLSLHHSSSSDESPVSVVRVPRSHAPKSPTPSFLTSKDTNKKKTVSEENPKNVRPSSAPRPRAVLSSPDNDGIIGSKTPARTKLFSGLKDRPSSQNRHTRCKIFPKSSGSESFITPTQGHHKESAEPKNETRAKGRSAIGDSSIRARHHKKIAPSSVQS</sequence>
<comment type="caution">
    <text evidence="2">The sequence shown here is derived from an EMBL/GenBank/DDBJ whole genome shotgun (WGS) entry which is preliminary data.</text>
</comment>
<dbReference type="Proteomes" id="UP000653305">
    <property type="component" value="Unassembled WGS sequence"/>
</dbReference>
<evidence type="ECO:0000256" key="1">
    <source>
        <dbReference type="SAM" id="MobiDB-lite"/>
    </source>
</evidence>